<evidence type="ECO:0000313" key="8">
    <source>
        <dbReference type="EMBL" id="PKQ45385.1"/>
    </source>
</evidence>
<feature type="domain" description="SusD-like N-terminal" evidence="7">
    <location>
        <begin position="97"/>
        <end position="230"/>
    </location>
</feature>
<evidence type="ECO:0000256" key="1">
    <source>
        <dbReference type="ARBA" id="ARBA00004442"/>
    </source>
</evidence>
<comment type="caution">
    <text evidence="8">The sequence shown here is derived from an EMBL/GenBank/DDBJ whole genome shotgun (WGS) entry which is preliminary data.</text>
</comment>
<keyword evidence="3" id="KW-0732">Signal</keyword>
<dbReference type="InterPro" id="IPR012944">
    <property type="entry name" value="SusD_RagB_dom"/>
</dbReference>
<dbReference type="Pfam" id="PF07980">
    <property type="entry name" value="SusD_RagB"/>
    <property type="match status" value="1"/>
</dbReference>
<evidence type="ECO:0000259" key="7">
    <source>
        <dbReference type="Pfam" id="PF14322"/>
    </source>
</evidence>
<accession>A0A2N3HK83</accession>
<comment type="subcellular location">
    <subcellularLocation>
        <location evidence="1">Cell outer membrane</location>
    </subcellularLocation>
</comment>
<evidence type="ECO:0000256" key="5">
    <source>
        <dbReference type="ARBA" id="ARBA00023237"/>
    </source>
</evidence>
<keyword evidence="9" id="KW-1185">Reference proteome</keyword>
<organism evidence="8 9">
    <name type="scientific">Confluentibacter flavum</name>
    <dbReference type="NCBI Taxonomy" id="1909700"/>
    <lineage>
        <taxon>Bacteria</taxon>
        <taxon>Pseudomonadati</taxon>
        <taxon>Bacteroidota</taxon>
        <taxon>Flavobacteriia</taxon>
        <taxon>Flavobacteriales</taxon>
        <taxon>Flavobacteriaceae</taxon>
        <taxon>Confluentibacter</taxon>
    </lineage>
</organism>
<dbReference type="AlphaFoldDB" id="A0A2N3HK83"/>
<keyword evidence="4" id="KW-0472">Membrane</keyword>
<evidence type="ECO:0000256" key="4">
    <source>
        <dbReference type="ARBA" id="ARBA00023136"/>
    </source>
</evidence>
<dbReference type="Pfam" id="PF14322">
    <property type="entry name" value="SusD-like_3"/>
    <property type="match status" value="1"/>
</dbReference>
<comment type="similarity">
    <text evidence="2">Belongs to the SusD family.</text>
</comment>
<sequence length="574" mass="64859">MKHFKKFLMFITIMTTILSCNDDLSFSPKGVVSLETLDTPEEADQMVIAAYAALGNDFGGTKPTSSMWLYSSVRSDDAYKGGGSVTDGGGGQLNAFEQYNLVLPSMARINDAWVLIYQGVARTNNALRIISQFSIDEYPKKNERIAEMKFVRAHWWFLLKVLFKYPVLADETISDDDLKLTGNRIYTNNEGWDLIANDLQFAIDNLPTNQNEIGRPNKISASAYKAKVRLYQAYEQNEQNAIINISPEKLNEVVALCNDVINSGKYSLSNDFSENFILETENGPESVWAIQFSQDDGTEQGRLNMANSHSYSLAPGYGCCGWHQPSQTMVNAFKTDIDGLPLFNTYNDIEMKDPIDFQTNGVDPRLDHTIGIPTHPYKYDPSFIYQSNWARTPTIYGPYSGMKEMLLPNDPGLVKVGPFFGTSKSADIIRYADVLLMKAEALIELGRHVEALPLINEIRVRAANSTGKLKNTDGSPISNYRIEPYNIAGWTQDFARKAMQWERRLEFATESPRFFDLVRWGIAGETLNPYLEIEKTRHSYLQNAQFTEGKDEYFPIPQAQIDLTEGLYQQNVGW</sequence>
<dbReference type="OrthoDB" id="5694214at2"/>
<dbReference type="InterPro" id="IPR011990">
    <property type="entry name" value="TPR-like_helical_dom_sf"/>
</dbReference>
<dbReference type="PROSITE" id="PS51257">
    <property type="entry name" value="PROKAR_LIPOPROTEIN"/>
    <property type="match status" value="1"/>
</dbReference>
<dbReference type="GO" id="GO:0009279">
    <property type="term" value="C:cell outer membrane"/>
    <property type="evidence" value="ECO:0007669"/>
    <property type="project" value="UniProtKB-SubCell"/>
</dbReference>
<dbReference type="EMBL" id="PJEO01000027">
    <property type="protein sequence ID" value="PKQ45385.1"/>
    <property type="molecule type" value="Genomic_DNA"/>
</dbReference>
<gene>
    <name evidence="8" type="ORF">CSW08_08460</name>
</gene>
<name>A0A2N3HK83_9FLAO</name>
<protein>
    <submittedName>
        <fullName evidence="8">RagB/SusD family nutrient uptake outer membrane protein</fullName>
    </submittedName>
</protein>
<reference evidence="8 9" key="1">
    <citation type="submission" date="2017-12" db="EMBL/GenBank/DDBJ databases">
        <title>Confluentibacter flavum sp. nov., isolated from the saline lake.</title>
        <authorList>
            <person name="Yu L."/>
        </authorList>
    </citation>
    <scope>NUCLEOTIDE SEQUENCE [LARGE SCALE GENOMIC DNA]</scope>
    <source>
        <strain evidence="8 9">3B</strain>
    </source>
</reference>
<feature type="domain" description="RagB/SusD" evidence="6">
    <location>
        <begin position="284"/>
        <end position="574"/>
    </location>
</feature>
<dbReference type="Gene3D" id="1.25.40.390">
    <property type="match status" value="1"/>
</dbReference>
<evidence type="ECO:0000313" key="9">
    <source>
        <dbReference type="Proteomes" id="UP000233435"/>
    </source>
</evidence>
<evidence type="ECO:0000256" key="3">
    <source>
        <dbReference type="ARBA" id="ARBA00022729"/>
    </source>
</evidence>
<dbReference type="SUPFAM" id="SSF48452">
    <property type="entry name" value="TPR-like"/>
    <property type="match status" value="1"/>
</dbReference>
<dbReference type="InterPro" id="IPR033985">
    <property type="entry name" value="SusD-like_N"/>
</dbReference>
<keyword evidence="5" id="KW-0998">Cell outer membrane</keyword>
<evidence type="ECO:0000256" key="2">
    <source>
        <dbReference type="ARBA" id="ARBA00006275"/>
    </source>
</evidence>
<proteinExistence type="inferred from homology"/>
<dbReference type="Proteomes" id="UP000233435">
    <property type="component" value="Unassembled WGS sequence"/>
</dbReference>
<evidence type="ECO:0000259" key="6">
    <source>
        <dbReference type="Pfam" id="PF07980"/>
    </source>
</evidence>